<dbReference type="InterPro" id="IPR002737">
    <property type="entry name" value="MEMO1_fam"/>
</dbReference>
<dbReference type="CDD" id="cd07361">
    <property type="entry name" value="MEMO_like"/>
    <property type="match status" value="1"/>
</dbReference>
<dbReference type="Gene3D" id="3.40.830.10">
    <property type="entry name" value="LigB-like"/>
    <property type="match status" value="1"/>
</dbReference>
<gene>
    <name evidence="2" type="ORF">ABL78_0756</name>
</gene>
<comment type="caution">
    <text evidence="2">The sequence shown here is derived from an EMBL/GenBank/DDBJ whole genome shotgun (WGS) entry which is preliminary data.</text>
</comment>
<evidence type="ECO:0000256" key="1">
    <source>
        <dbReference type="ARBA" id="ARBA00006315"/>
    </source>
</evidence>
<protein>
    <submittedName>
        <fullName evidence="2">Mediator of ErbB2-driven cell motility-containing protein</fullName>
    </submittedName>
</protein>
<proteinExistence type="inferred from homology"/>
<dbReference type="PANTHER" id="PTHR11060">
    <property type="entry name" value="PROTEIN MEMO1"/>
    <property type="match status" value="1"/>
</dbReference>
<reference evidence="2 3" key="1">
    <citation type="journal article" date="2015" name="PLoS Pathog.">
        <title>Leptomonas seymouri: Adaptations to the Dixenous Life Cycle Analyzed by Genome Sequencing, Transcriptome Profiling and Co-infection with Leishmania donovani.</title>
        <authorList>
            <person name="Kraeva N."/>
            <person name="Butenko A."/>
            <person name="Hlavacova J."/>
            <person name="Kostygov A."/>
            <person name="Myskova J."/>
            <person name="Grybchuk D."/>
            <person name="Lestinova T."/>
            <person name="Votypka J."/>
            <person name="Volf P."/>
            <person name="Opperdoes F."/>
            <person name="Flegontov P."/>
            <person name="Lukes J."/>
            <person name="Yurchenko V."/>
        </authorList>
    </citation>
    <scope>NUCLEOTIDE SEQUENCE [LARGE SCALE GENOMIC DNA]</scope>
    <source>
        <strain evidence="2 3">ATCC 30220</strain>
    </source>
</reference>
<keyword evidence="3" id="KW-1185">Reference proteome</keyword>
<evidence type="ECO:0000313" key="2">
    <source>
        <dbReference type="EMBL" id="KPI90111.1"/>
    </source>
</evidence>
<sequence length="342" mass="38650">MHSRVRQMIDPVGFATTAEQMDEVMARMKREAAAAHREDTIESVGLFAWRVAVCPHDDYTYVGCYYVNLLRHIKAKTVFLFGVAHKARLLNLENKAIFDAYDAWAMPYGPVKVSKLRDELMAELPKDVYEVHEEMQKIEHSIEAIVPFLQYYNRDVEIVPIVVPYVSFCRMEQIASSLGTSMANVASAHDMKWGTDFAVVISTDAVHYGDEDWGPGKQYCDFGVDQKGYEQAVQHEHKIINNCLVGALTAAKMKAFTEYTVSDEDFREYKWTWCGRYSVPCGLLTSLYLQEALMAPPLTGEFVSYGTSVDGREHIPVHDIGLGTTAIATLRHWVGYACVGYK</sequence>
<dbReference type="OrthoDB" id="10289404at2759"/>
<dbReference type="NCBIfam" id="TIGR04336">
    <property type="entry name" value="AmmeMemoSam_B"/>
    <property type="match status" value="1"/>
</dbReference>
<dbReference type="AlphaFoldDB" id="A0A0N1IME1"/>
<accession>A0A0N1IME1</accession>
<dbReference type="Proteomes" id="UP000038009">
    <property type="component" value="Unassembled WGS sequence"/>
</dbReference>
<dbReference type="PANTHER" id="PTHR11060:SF0">
    <property type="entry name" value="PROTEIN MEMO1"/>
    <property type="match status" value="1"/>
</dbReference>
<evidence type="ECO:0000313" key="3">
    <source>
        <dbReference type="Proteomes" id="UP000038009"/>
    </source>
</evidence>
<dbReference type="OMA" id="ICPHDDY"/>
<name>A0A0N1IME1_LEPSE</name>
<dbReference type="EMBL" id="LJSK01000010">
    <property type="protein sequence ID" value="KPI90111.1"/>
    <property type="molecule type" value="Genomic_DNA"/>
</dbReference>
<dbReference type="Pfam" id="PF01875">
    <property type="entry name" value="Memo"/>
    <property type="match status" value="1"/>
</dbReference>
<comment type="similarity">
    <text evidence="1">Belongs to the MEMO1 family.</text>
</comment>
<organism evidence="2 3">
    <name type="scientific">Leptomonas seymouri</name>
    <dbReference type="NCBI Taxonomy" id="5684"/>
    <lineage>
        <taxon>Eukaryota</taxon>
        <taxon>Discoba</taxon>
        <taxon>Euglenozoa</taxon>
        <taxon>Kinetoplastea</taxon>
        <taxon>Metakinetoplastina</taxon>
        <taxon>Trypanosomatida</taxon>
        <taxon>Trypanosomatidae</taxon>
        <taxon>Leishmaniinae</taxon>
        <taxon>Leptomonas</taxon>
    </lineage>
</organism>
<dbReference type="VEuPathDB" id="TriTrypDB:Lsey_0010_0230"/>